<dbReference type="PROSITE" id="PS50081">
    <property type="entry name" value="ZF_DAG_PE_2"/>
    <property type="match status" value="2"/>
</dbReference>
<name>A0ABV0VIK2_9TELE</name>
<dbReference type="PANTHER" id="PTHR22968:SF26">
    <property type="entry name" value="SERINE_THREONINE-PROTEIN KINASE D3"/>
    <property type="match status" value="1"/>
</dbReference>
<evidence type="ECO:0000256" key="1">
    <source>
        <dbReference type="ARBA" id="ARBA00022723"/>
    </source>
</evidence>
<dbReference type="PANTHER" id="PTHR22968">
    <property type="entry name" value="PROTEIN KINASE C, MU"/>
    <property type="match status" value="1"/>
</dbReference>
<dbReference type="CDD" id="cd20838">
    <property type="entry name" value="C1_nPKC_epsilon-like_rpt2"/>
    <property type="match status" value="1"/>
</dbReference>
<dbReference type="SUPFAM" id="SSF57889">
    <property type="entry name" value="Cysteine-rich domain"/>
    <property type="match status" value="2"/>
</dbReference>
<feature type="domain" description="Phorbol-ester/DAG-type" evidence="3">
    <location>
        <begin position="37"/>
        <end position="88"/>
    </location>
</feature>
<dbReference type="InterPro" id="IPR020454">
    <property type="entry name" value="DAG/PE-bd"/>
</dbReference>
<reference evidence="4 5" key="1">
    <citation type="submission" date="2021-06" db="EMBL/GenBank/DDBJ databases">
        <authorList>
            <person name="Palmer J.M."/>
        </authorList>
    </citation>
    <scope>NUCLEOTIDE SEQUENCE [LARGE SCALE GENOMIC DNA]</scope>
    <source>
        <strain evidence="5">if_2019</strain>
        <tissue evidence="4">Muscle</tissue>
    </source>
</reference>
<dbReference type="Proteomes" id="UP001482620">
    <property type="component" value="Unassembled WGS sequence"/>
</dbReference>
<keyword evidence="2" id="KW-0862">Zinc</keyword>
<sequence>CSSFLVADVAVIKENTHKEFTRTRQGAVRRRIHQVNGHKFMSTFLRQPTFCFHCKEFIWGVFGKQGYQCQVCTCVVHKRCHQLVVTVCPRMKKSTKEQDATQGFSINVPHKFNIHNYKSPTFCDHCGSLLWGIVRQGLHCKICKMNVHIRCKGNVAPNCGVNSVELANKLAEMGLQAGGLSKRNTMVKELRRPSSESRVSTISEVQPETPRLGISDFTFLQVLGKGSFGKVGMTIGNVL</sequence>
<accession>A0ABV0VIK2</accession>
<comment type="caution">
    <text evidence="4">The sequence shown here is derived from an EMBL/GenBank/DDBJ whole genome shotgun (WGS) entry which is preliminary data.</text>
</comment>
<dbReference type="EMBL" id="JAHRIQ010106764">
    <property type="protein sequence ID" value="MEQ2256266.1"/>
    <property type="molecule type" value="Genomic_DNA"/>
</dbReference>
<evidence type="ECO:0000256" key="2">
    <source>
        <dbReference type="ARBA" id="ARBA00022833"/>
    </source>
</evidence>
<evidence type="ECO:0000259" key="3">
    <source>
        <dbReference type="PROSITE" id="PS50081"/>
    </source>
</evidence>
<dbReference type="Gene3D" id="3.30.200.20">
    <property type="entry name" value="Phosphorylase Kinase, domain 1"/>
    <property type="match status" value="1"/>
</dbReference>
<keyword evidence="1" id="KW-0479">Metal-binding</keyword>
<evidence type="ECO:0000313" key="4">
    <source>
        <dbReference type="EMBL" id="MEQ2256266.1"/>
    </source>
</evidence>
<gene>
    <name evidence="4" type="ORF">ILYODFUR_022550</name>
</gene>
<dbReference type="Pfam" id="PF00130">
    <property type="entry name" value="C1_1"/>
    <property type="match status" value="2"/>
</dbReference>
<dbReference type="InterPro" id="IPR002219">
    <property type="entry name" value="PKC_DAG/PE"/>
</dbReference>
<dbReference type="PROSITE" id="PS00479">
    <property type="entry name" value="ZF_DAG_PE_1"/>
    <property type="match status" value="1"/>
</dbReference>
<feature type="domain" description="Phorbol-ester/DAG-type" evidence="3">
    <location>
        <begin position="109"/>
        <end position="159"/>
    </location>
</feature>
<keyword evidence="5" id="KW-1185">Reference proteome</keyword>
<protein>
    <recommendedName>
        <fullName evidence="3">Phorbol-ester/DAG-type domain-containing protein</fullName>
    </recommendedName>
</protein>
<dbReference type="SMART" id="SM00109">
    <property type="entry name" value="C1"/>
    <property type="match status" value="2"/>
</dbReference>
<feature type="non-terminal residue" evidence="4">
    <location>
        <position position="1"/>
    </location>
</feature>
<dbReference type="InterPro" id="IPR046349">
    <property type="entry name" value="C1-like_sf"/>
</dbReference>
<dbReference type="PRINTS" id="PR00008">
    <property type="entry name" value="DAGPEDOMAIN"/>
</dbReference>
<dbReference type="CDD" id="cd20835">
    <property type="entry name" value="C1_nPKC_epsilon-like_rpt1"/>
    <property type="match status" value="1"/>
</dbReference>
<evidence type="ECO:0000313" key="5">
    <source>
        <dbReference type="Proteomes" id="UP001482620"/>
    </source>
</evidence>
<proteinExistence type="predicted"/>
<organism evidence="4 5">
    <name type="scientific">Ilyodon furcidens</name>
    <name type="common">goldbreast splitfin</name>
    <dbReference type="NCBI Taxonomy" id="33524"/>
    <lineage>
        <taxon>Eukaryota</taxon>
        <taxon>Metazoa</taxon>
        <taxon>Chordata</taxon>
        <taxon>Craniata</taxon>
        <taxon>Vertebrata</taxon>
        <taxon>Euteleostomi</taxon>
        <taxon>Actinopterygii</taxon>
        <taxon>Neopterygii</taxon>
        <taxon>Teleostei</taxon>
        <taxon>Neoteleostei</taxon>
        <taxon>Acanthomorphata</taxon>
        <taxon>Ovalentaria</taxon>
        <taxon>Atherinomorphae</taxon>
        <taxon>Cyprinodontiformes</taxon>
        <taxon>Goodeidae</taxon>
        <taxon>Ilyodon</taxon>
    </lineage>
</organism>
<dbReference type="Gene3D" id="3.30.60.20">
    <property type="match status" value="2"/>
</dbReference>